<keyword evidence="1" id="KW-1133">Transmembrane helix</keyword>
<dbReference type="EMBL" id="CABN01000011">
    <property type="protein sequence ID" value="CBH99403.1"/>
    <property type="molecule type" value="Genomic_DNA"/>
</dbReference>
<organism evidence="2">
    <name type="scientific">mine drainage metagenome</name>
    <dbReference type="NCBI Taxonomy" id="410659"/>
    <lineage>
        <taxon>unclassified sequences</taxon>
        <taxon>metagenomes</taxon>
        <taxon>ecological metagenomes</taxon>
    </lineage>
</organism>
<evidence type="ECO:0000256" key="1">
    <source>
        <dbReference type="SAM" id="Phobius"/>
    </source>
</evidence>
<gene>
    <name evidence="2" type="ORF">CARN3_0319</name>
</gene>
<reference evidence="2" key="1">
    <citation type="submission" date="2009-10" db="EMBL/GenBank/DDBJ databases">
        <title>Diversity of trophic interactions inside an arsenic-rich microbial ecosystem.</title>
        <authorList>
            <person name="Bertin P.N."/>
            <person name="Heinrich-Salmeron A."/>
            <person name="Pelletier E."/>
            <person name="Goulhen-Chollet F."/>
            <person name="Arsene-Ploetze F."/>
            <person name="Gallien S."/>
            <person name="Calteau A."/>
            <person name="Vallenet D."/>
            <person name="Casiot C."/>
            <person name="Chane-Woon-Ming B."/>
            <person name="Giloteaux L."/>
            <person name="Barakat M."/>
            <person name="Bonnefoy V."/>
            <person name="Bruneel O."/>
            <person name="Chandler M."/>
            <person name="Cleiss J."/>
            <person name="Duran R."/>
            <person name="Elbaz-Poulichet F."/>
            <person name="Fonknechten N."/>
            <person name="Lauga B."/>
            <person name="Mornico D."/>
            <person name="Ortet P."/>
            <person name="Schaeffer C."/>
            <person name="Siguier P."/>
            <person name="Alexander Thil Smith A."/>
            <person name="Van Dorsselaer A."/>
            <person name="Weissenbach J."/>
            <person name="Medigue C."/>
            <person name="Le Paslier D."/>
        </authorList>
    </citation>
    <scope>NUCLEOTIDE SEQUENCE</scope>
</reference>
<accession>E6PWU5</accession>
<sequence>MLSLLRAACERSLTHRMHCKRHGRSSGILARSQGLATPLGRKKEEYAILGCFALQIVQIAFMLALIVLMLCENSERKAYKSRTPWGVYFLKPESRFDWCSTSDTTTAGGLREGQT</sequence>
<evidence type="ECO:0000313" key="2">
    <source>
        <dbReference type="EMBL" id="CBH99403.1"/>
    </source>
</evidence>
<comment type="caution">
    <text evidence="2">The sequence shown here is derived from an EMBL/GenBank/DDBJ whole genome shotgun (WGS) entry which is preliminary data.</text>
</comment>
<feature type="transmembrane region" description="Helical" evidence="1">
    <location>
        <begin position="46"/>
        <end position="71"/>
    </location>
</feature>
<keyword evidence="1" id="KW-0812">Transmembrane</keyword>
<dbReference type="AlphaFoldDB" id="E6PWU5"/>
<keyword evidence="1" id="KW-0472">Membrane</keyword>
<proteinExistence type="predicted"/>
<name>E6PWU5_9ZZZZ</name>
<protein>
    <submittedName>
        <fullName evidence="2">Uncharacterized protein</fullName>
    </submittedName>
</protein>